<name>A0A0D3JDN3_EMIH1</name>
<reference evidence="1" key="2">
    <citation type="submission" date="2024-10" db="UniProtKB">
        <authorList>
            <consortium name="EnsemblProtists"/>
        </authorList>
    </citation>
    <scope>IDENTIFICATION</scope>
</reference>
<dbReference type="AlphaFoldDB" id="A0A0D3JDN3"/>
<organism evidence="1 2">
    <name type="scientific">Emiliania huxleyi (strain CCMP1516)</name>
    <dbReference type="NCBI Taxonomy" id="280463"/>
    <lineage>
        <taxon>Eukaryota</taxon>
        <taxon>Haptista</taxon>
        <taxon>Haptophyta</taxon>
        <taxon>Prymnesiophyceae</taxon>
        <taxon>Isochrysidales</taxon>
        <taxon>Noelaerhabdaceae</taxon>
        <taxon>Emiliania</taxon>
    </lineage>
</organism>
<dbReference type="HOGENOM" id="CLU_886888_0_0_1"/>
<dbReference type="InterPro" id="IPR052050">
    <property type="entry name" value="SecEffector_AnkRepeat"/>
</dbReference>
<dbReference type="EnsemblProtists" id="EOD21618">
    <property type="protein sequence ID" value="EOD21618"/>
    <property type="gene ID" value="EMIHUDRAFT_101464"/>
</dbReference>
<dbReference type="PaxDb" id="2903-EOD21618"/>
<dbReference type="PANTHER" id="PTHR46586">
    <property type="entry name" value="ANKYRIN REPEAT-CONTAINING PROTEIN"/>
    <property type="match status" value="1"/>
</dbReference>
<accession>A0A0D3JDN3</accession>
<sequence>MGSASVARLELAIELGLLDCGDPIDQTDLCVEAAAFGRRKVLERAVAEGVRCSTYNFDEARVPLVRSTKVLRGAAYGGQLGTMQWLASCGSRPDGGVMEAAARARSREAVIWLREQGCEWDEMDHAGAVEVGSAINGSLEGYCFYGPWSGRERPADLSFVRWLRELGAPWSSHTLSRLIECAHVDMRDLHWAVADDCPLSDGAGLSAATAGRVDILSWLDALDALPRSKKLTQAAASGGHLERFYHGHSQVDWSEAQWEPHRKRKQMMYDVYYQTCNYTNDSADDDDDVSSVDWVDAITPRAGDDYEQFGYDTV</sequence>
<proteinExistence type="predicted"/>
<dbReference type="GeneID" id="17267329"/>
<dbReference type="PANTHER" id="PTHR46586:SF3">
    <property type="entry name" value="ANKYRIN REPEAT-CONTAINING PROTEIN"/>
    <property type="match status" value="1"/>
</dbReference>
<keyword evidence="2" id="KW-1185">Reference proteome</keyword>
<dbReference type="KEGG" id="ehx:EMIHUDRAFT_101464"/>
<reference evidence="2" key="1">
    <citation type="journal article" date="2013" name="Nature">
        <title>Pan genome of the phytoplankton Emiliania underpins its global distribution.</title>
        <authorList>
            <person name="Read B.A."/>
            <person name="Kegel J."/>
            <person name="Klute M.J."/>
            <person name="Kuo A."/>
            <person name="Lefebvre S.C."/>
            <person name="Maumus F."/>
            <person name="Mayer C."/>
            <person name="Miller J."/>
            <person name="Monier A."/>
            <person name="Salamov A."/>
            <person name="Young J."/>
            <person name="Aguilar M."/>
            <person name="Claverie J.M."/>
            <person name="Frickenhaus S."/>
            <person name="Gonzalez K."/>
            <person name="Herman E.K."/>
            <person name="Lin Y.C."/>
            <person name="Napier J."/>
            <person name="Ogata H."/>
            <person name="Sarno A.F."/>
            <person name="Shmutz J."/>
            <person name="Schroeder D."/>
            <person name="de Vargas C."/>
            <person name="Verret F."/>
            <person name="von Dassow P."/>
            <person name="Valentin K."/>
            <person name="Van de Peer Y."/>
            <person name="Wheeler G."/>
            <person name="Dacks J.B."/>
            <person name="Delwiche C.F."/>
            <person name="Dyhrman S.T."/>
            <person name="Glockner G."/>
            <person name="John U."/>
            <person name="Richards T."/>
            <person name="Worden A.Z."/>
            <person name="Zhang X."/>
            <person name="Grigoriev I.V."/>
            <person name="Allen A.E."/>
            <person name="Bidle K."/>
            <person name="Borodovsky M."/>
            <person name="Bowler C."/>
            <person name="Brownlee C."/>
            <person name="Cock J.M."/>
            <person name="Elias M."/>
            <person name="Gladyshev V.N."/>
            <person name="Groth M."/>
            <person name="Guda C."/>
            <person name="Hadaegh A."/>
            <person name="Iglesias-Rodriguez M.D."/>
            <person name="Jenkins J."/>
            <person name="Jones B.M."/>
            <person name="Lawson T."/>
            <person name="Leese F."/>
            <person name="Lindquist E."/>
            <person name="Lobanov A."/>
            <person name="Lomsadze A."/>
            <person name="Malik S.B."/>
            <person name="Marsh M.E."/>
            <person name="Mackinder L."/>
            <person name="Mock T."/>
            <person name="Mueller-Roeber B."/>
            <person name="Pagarete A."/>
            <person name="Parker M."/>
            <person name="Probert I."/>
            <person name="Quesneville H."/>
            <person name="Raines C."/>
            <person name="Rensing S.A."/>
            <person name="Riano-Pachon D.M."/>
            <person name="Richier S."/>
            <person name="Rokitta S."/>
            <person name="Shiraiwa Y."/>
            <person name="Soanes D.M."/>
            <person name="van der Giezen M."/>
            <person name="Wahlund T.M."/>
            <person name="Williams B."/>
            <person name="Wilson W."/>
            <person name="Wolfe G."/>
            <person name="Wurch L.L."/>
        </authorList>
    </citation>
    <scope>NUCLEOTIDE SEQUENCE</scope>
</reference>
<evidence type="ECO:0000313" key="1">
    <source>
        <dbReference type="EnsemblProtists" id="EOD21618"/>
    </source>
</evidence>
<dbReference type="RefSeq" id="XP_005774047.1">
    <property type="nucleotide sequence ID" value="XM_005773990.1"/>
</dbReference>
<protein>
    <submittedName>
        <fullName evidence="1">Uncharacterized protein</fullName>
    </submittedName>
</protein>
<evidence type="ECO:0000313" key="2">
    <source>
        <dbReference type="Proteomes" id="UP000013827"/>
    </source>
</evidence>
<dbReference type="Proteomes" id="UP000013827">
    <property type="component" value="Unassembled WGS sequence"/>
</dbReference>